<evidence type="ECO:0000256" key="7">
    <source>
        <dbReference type="ARBA" id="ARBA00023015"/>
    </source>
</evidence>
<evidence type="ECO:0000313" key="15">
    <source>
        <dbReference type="Proteomes" id="UP000236379"/>
    </source>
</evidence>
<sequence length="211" mass="22568">MPPRLTALRLNLLRTIARLIQGGAPPTAAELARLLGLTEATISTHLAALTALGLIHRPGARGRLQLTDEAHALLETGIPIYGQIAAGPPTLAEQAPDRRTPSLDALLGVQEGDYLLEVRGESMTGIGLMDGDLVLVRPASDVMDGEIAVVLLPDENTATLKRLYRLLDEIVLESENPAMARLSFPADQVVVQGRMIGRLGVGAPKRSSRRR</sequence>
<dbReference type="Pfam" id="PF12840">
    <property type="entry name" value="HTH_20"/>
    <property type="match status" value="1"/>
</dbReference>
<evidence type="ECO:0000256" key="8">
    <source>
        <dbReference type="ARBA" id="ARBA00023125"/>
    </source>
</evidence>
<protein>
    <submittedName>
        <fullName evidence="14">Repressor LexA</fullName>
    </submittedName>
</protein>
<evidence type="ECO:0000256" key="6">
    <source>
        <dbReference type="ARBA" id="ARBA00022813"/>
    </source>
</evidence>
<evidence type="ECO:0000256" key="10">
    <source>
        <dbReference type="ARBA" id="ARBA00023204"/>
    </source>
</evidence>
<feature type="domain" description="Peptidase S24/S26A/S26B/S26C" evidence="13">
    <location>
        <begin position="79"/>
        <end position="196"/>
    </location>
</feature>
<evidence type="ECO:0000259" key="13">
    <source>
        <dbReference type="Pfam" id="PF00717"/>
    </source>
</evidence>
<evidence type="ECO:0000256" key="11">
    <source>
        <dbReference type="ARBA" id="ARBA00023236"/>
    </source>
</evidence>
<keyword evidence="4" id="KW-0227">DNA damage</keyword>
<evidence type="ECO:0000256" key="4">
    <source>
        <dbReference type="ARBA" id="ARBA00022763"/>
    </source>
</evidence>
<evidence type="ECO:0000256" key="3">
    <source>
        <dbReference type="ARBA" id="ARBA00022705"/>
    </source>
</evidence>
<dbReference type="InterPro" id="IPR006200">
    <property type="entry name" value="LexA"/>
</dbReference>
<evidence type="ECO:0000256" key="12">
    <source>
        <dbReference type="RuleBase" id="RU003991"/>
    </source>
</evidence>
<dbReference type="GO" id="GO:0003677">
    <property type="term" value="F:DNA binding"/>
    <property type="evidence" value="ECO:0007669"/>
    <property type="project" value="UniProtKB-KW"/>
</dbReference>
<dbReference type="InterPro" id="IPR050077">
    <property type="entry name" value="LexA_repressor"/>
</dbReference>
<evidence type="ECO:0000256" key="2">
    <source>
        <dbReference type="ARBA" id="ARBA00022491"/>
    </source>
</evidence>
<dbReference type="OrthoDB" id="194368at2"/>
<dbReference type="GO" id="GO:0004252">
    <property type="term" value="F:serine-type endopeptidase activity"/>
    <property type="evidence" value="ECO:0007669"/>
    <property type="project" value="InterPro"/>
</dbReference>
<dbReference type="PANTHER" id="PTHR33516:SF2">
    <property type="entry name" value="LEXA REPRESSOR-RELATED"/>
    <property type="match status" value="1"/>
</dbReference>
<evidence type="ECO:0000256" key="1">
    <source>
        <dbReference type="ARBA" id="ARBA00007484"/>
    </source>
</evidence>
<dbReference type="AlphaFoldDB" id="A0A2K3USB2"/>
<keyword evidence="5 12" id="KW-0378">Hydrolase</keyword>
<evidence type="ECO:0000256" key="9">
    <source>
        <dbReference type="ARBA" id="ARBA00023163"/>
    </source>
</evidence>
<dbReference type="GO" id="GO:0009432">
    <property type="term" value="P:SOS response"/>
    <property type="evidence" value="ECO:0007669"/>
    <property type="project" value="UniProtKB-KW"/>
</dbReference>
<reference evidence="14 15" key="1">
    <citation type="submission" date="2018-01" db="EMBL/GenBank/DDBJ databases">
        <title>Deinococcus koreensis sp. nov., a radiation-resistant bacterium isolated from river water.</title>
        <authorList>
            <person name="Choi A."/>
        </authorList>
    </citation>
    <scope>NUCLEOTIDE SEQUENCE [LARGE SCALE GENOMIC DNA]</scope>
    <source>
        <strain evidence="14 15">SJW1-2</strain>
    </source>
</reference>
<dbReference type="InterPro" id="IPR011991">
    <property type="entry name" value="ArsR-like_HTH"/>
</dbReference>
<keyword evidence="15" id="KW-1185">Reference proteome</keyword>
<dbReference type="SUPFAM" id="SSF46785">
    <property type="entry name" value="Winged helix' DNA-binding domain"/>
    <property type="match status" value="1"/>
</dbReference>
<dbReference type="InterPro" id="IPR036286">
    <property type="entry name" value="LexA/Signal_pep-like_sf"/>
</dbReference>
<gene>
    <name evidence="14" type="primary">lexA</name>
    <name evidence="14" type="ORF">CVO96_19955</name>
</gene>
<dbReference type="InterPro" id="IPR036390">
    <property type="entry name" value="WH_DNA-bd_sf"/>
</dbReference>
<proteinExistence type="inferred from homology"/>
<keyword evidence="8" id="KW-0238">DNA-binding</keyword>
<dbReference type="GO" id="GO:0006281">
    <property type="term" value="P:DNA repair"/>
    <property type="evidence" value="ECO:0007669"/>
    <property type="project" value="UniProtKB-KW"/>
</dbReference>
<dbReference type="CDD" id="cd06529">
    <property type="entry name" value="S24_LexA-like"/>
    <property type="match status" value="1"/>
</dbReference>
<dbReference type="CDD" id="cd00090">
    <property type="entry name" value="HTH_ARSR"/>
    <property type="match status" value="1"/>
</dbReference>
<dbReference type="EMBL" id="PPPD01000004">
    <property type="protein sequence ID" value="PNY79397.1"/>
    <property type="molecule type" value="Genomic_DNA"/>
</dbReference>
<dbReference type="RefSeq" id="WP_103314225.1">
    <property type="nucleotide sequence ID" value="NZ_PPPD01000004.1"/>
</dbReference>
<keyword evidence="3" id="KW-0235">DNA replication</keyword>
<dbReference type="GO" id="GO:0006260">
    <property type="term" value="P:DNA replication"/>
    <property type="evidence" value="ECO:0007669"/>
    <property type="project" value="UniProtKB-KW"/>
</dbReference>
<dbReference type="SUPFAM" id="SSF51306">
    <property type="entry name" value="LexA/Signal peptidase"/>
    <property type="match status" value="1"/>
</dbReference>
<evidence type="ECO:0000313" key="14">
    <source>
        <dbReference type="EMBL" id="PNY79397.1"/>
    </source>
</evidence>
<dbReference type="InterPro" id="IPR039418">
    <property type="entry name" value="LexA-like"/>
</dbReference>
<dbReference type="InterPro" id="IPR036388">
    <property type="entry name" value="WH-like_DNA-bd_sf"/>
</dbReference>
<dbReference type="PRINTS" id="PR00726">
    <property type="entry name" value="LEXASERPTASE"/>
</dbReference>
<accession>A0A2K3USB2</accession>
<dbReference type="Proteomes" id="UP000236379">
    <property type="component" value="Unassembled WGS sequence"/>
</dbReference>
<keyword evidence="2" id="KW-0678">Repressor</keyword>
<keyword evidence="10" id="KW-0234">DNA repair</keyword>
<keyword evidence="6 12" id="KW-0068">Autocatalytic cleavage</keyword>
<keyword evidence="11" id="KW-0742">SOS response</keyword>
<comment type="similarity">
    <text evidence="1 12">Belongs to the peptidase S24 family.</text>
</comment>
<dbReference type="Gene3D" id="2.10.109.10">
    <property type="entry name" value="Umud Fragment, subunit A"/>
    <property type="match status" value="1"/>
</dbReference>
<dbReference type="PANTHER" id="PTHR33516">
    <property type="entry name" value="LEXA REPRESSOR"/>
    <property type="match status" value="1"/>
</dbReference>
<dbReference type="Pfam" id="PF00717">
    <property type="entry name" value="Peptidase_S24"/>
    <property type="match status" value="1"/>
</dbReference>
<organism evidence="14 15">
    <name type="scientific">Deinococcus koreensis</name>
    <dbReference type="NCBI Taxonomy" id="2054903"/>
    <lineage>
        <taxon>Bacteria</taxon>
        <taxon>Thermotogati</taxon>
        <taxon>Deinococcota</taxon>
        <taxon>Deinococci</taxon>
        <taxon>Deinococcales</taxon>
        <taxon>Deinococcaceae</taxon>
        <taxon>Deinococcus</taxon>
    </lineage>
</organism>
<evidence type="ECO:0000256" key="5">
    <source>
        <dbReference type="ARBA" id="ARBA00022801"/>
    </source>
</evidence>
<name>A0A2K3USB2_9DEIO</name>
<dbReference type="InterPro" id="IPR006197">
    <property type="entry name" value="Peptidase_S24_LexA"/>
</dbReference>
<dbReference type="NCBIfam" id="TIGR00498">
    <property type="entry name" value="lexA"/>
    <property type="match status" value="1"/>
</dbReference>
<dbReference type="GO" id="GO:0045892">
    <property type="term" value="P:negative regulation of DNA-templated transcription"/>
    <property type="evidence" value="ECO:0007669"/>
    <property type="project" value="InterPro"/>
</dbReference>
<comment type="caution">
    <text evidence="14">The sequence shown here is derived from an EMBL/GenBank/DDBJ whole genome shotgun (WGS) entry which is preliminary data.</text>
</comment>
<keyword evidence="9" id="KW-0804">Transcription</keyword>
<dbReference type="InterPro" id="IPR015927">
    <property type="entry name" value="Peptidase_S24_S26A/B/C"/>
</dbReference>
<keyword evidence="7" id="KW-0805">Transcription regulation</keyword>
<dbReference type="Gene3D" id="1.10.10.10">
    <property type="entry name" value="Winged helix-like DNA-binding domain superfamily/Winged helix DNA-binding domain"/>
    <property type="match status" value="1"/>
</dbReference>